<keyword evidence="1" id="KW-0472">Membrane</keyword>
<gene>
    <name evidence="2" type="ORF">ACFQ3F_00465</name>
</gene>
<sequence>MLSPGPRRVRVSPVTYVAAVVTVLAWAPFLTQPLTADEAGFLMLGREWGHGTSLYGNYWVDRPPVLLWLYRLGAHLMPVTTPAGGLTAPGVRLLGVMAAGAAVVLAGVLAAAVASRLQIERPGWTIVGAPVLAGALLTTPLFGMPETNGEVLAVPFVLLGLWAAVRALEAPTGRRTLAWAAGAGAAGMTAMLIKQSLADALVFGLVLALLSPQRRRLLAGLAGGAISVLAGALASAAALGTTPAGLWDAVVVFRIHASAVISTSASSSTPQRMSHVAQAFVTSGAALVLVATVVPVLRRVLRPTPERALPAAAMALVAWELVGVAAGGSYWMHYLTGLVPGLVLLVALARPAGRARHLLAACLAVTALSTTIAWTQLALSAPTVSADAQVETYLRAHAAPGDGVVVAFGHPNIVAGSGLQSPYPQLWSLPVRVRDPHLTAFTQVLSGPDAPRWVVVAGNGVASWGLDATRAQQYLDQHYTDQVRYGGLHVWEHR</sequence>
<keyword evidence="1" id="KW-1133">Transmembrane helix</keyword>
<feature type="transmembrane region" description="Helical" evidence="1">
    <location>
        <begin position="308"/>
        <end position="325"/>
    </location>
</feature>
<dbReference type="Proteomes" id="UP001597229">
    <property type="component" value="Unassembled WGS sequence"/>
</dbReference>
<feature type="transmembrane region" description="Helical" evidence="1">
    <location>
        <begin position="93"/>
        <end position="112"/>
    </location>
</feature>
<feature type="transmembrane region" description="Helical" evidence="1">
    <location>
        <begin position="124"/>
        <end position="143"/>
    </location>
</feature>
<protein>
    <recommendedName>
        <fullName evidence="4">Glycosyltransferase RgtA/B/C/D-like domain-containing protein</fullName>
    </recommendedName>
</protein>
<proteinExistence type="predicted"/>
<dbReference type="EMBL" id="JBHTLX010000002">
    <property type="protein sequence ID" value="MFD1246248.1"/>
    <property type="molecule type" value="Genomic_DNA"/>
</dbReference>
<keyword evidence="3" id="KW-1185">Reference proteome</keyword>
<feature type="transmembrane region" description="Helical" evidence="1">
    <location>
        <begin position="358"/>
        <end position="379"/>
    </location>
</feature>
<comment type="caution">
    <text evidence="2">The sequence shown here is derived from an EMBL/GenBank/DDBJ whole genome shotgun (WGS) entry which is preliminary data.</text>
</comment>
<feature type="transmembrane region" description="Helical" evidence="1">
    <location>
        <begin position="331"/>
        <end position="349"/>
    </location>
</feature>
<dbReference type="RefSeq" id="WP_367921274.1">
    <property type="nucleotide sequence ID" value="NZ_BAABAC010000041.1"/>
</dbReference>
<feature type="transmembrane region" description="Helical" evidence="1">
    <location>
        <begin position="277"/>
        <end position="296"/>
    </location>
</feature>
<reference evidence="3" key="1">
    <citation type="journal article" date="2019" name="Int. J. Syst. Evol. Microbiol.">
        <title>The Global Catalogue of Microorganisms (GCM) 10K type strain sequencing project: providing services to taxonomists for standard genome sequencing and annotation.</title>
        <authorList>
            <consortium name="The Broad Institute Genomics Platform"/>
            <consortium name="The Broad Institute Genome Sequencing Center for Infectious Disease"/>
            <person name="Wu L."/>
            <person name="Ma J."/>
        </authorList>
    </citation>
    <scope>NUCLEOTIDE SEQUENCE [LARGE SCALE GENOMIC DNA]</scope>
    <source>
        <strain evidence="3">CCUG 52478</strain>
    </source>
</reference>
<accession>A0ABW3VVQ7</accession>
<evidence type="ECO:0000313" key="3">
    <source>
        <dbReference type="Proteomes" id="UP001597229"/>
    </source>
</evidence>
<evidence type="ECO:0000313" key="2">
    <source>
        <dbReference type="EMBL" id="MFD1246248.1"/>
    </source>
</evidence>
<evidence type="ECO:0000256" key="1">
    <source>
        <dbReference type="SAM" id="Phobius"/>
    </source>
</evidence>
<name>A0ABW3VVQ7_9ACTN</name>
<evidence type="ECO:0008006" key="4">
    <source>
        <dbReference type="Google" id="ProtNLM"/>
    </source>
</evidence>
<feature type="transmembrane region" description="Helical" evidence="1">
    <location>
        <begin position="12"/>
        <end position="29"/>
    </location>
</feature>
<keyword evidence="1" id="KW-0812">Transmembrane</keyword>
<organism evidence="2 3">
    <name type="scientific">Nocardioides ginsengisoli</name>
    <dbReference type="NCBI Taxonomy" id="363868"/>
    <lineage>
        <taxon>Bacteria</taxon>
        <taxon>Bacillati</taxon>
        <taxon>Actinomycetota</taxon>
        <taxon>Actinomycetes</taxon>
        <taxon>Propionibacteriales</taxon>
        <taxon>Nocardioidaceae</taxon>
        <taxon>Nocardioides</taxon>
    </lineage>
</organism>
<feature type="transmembrane region" description="Helical" evidence="1">
    <location>
        <begin position="217"/>
        <end position="239"/>
    </location>
</feature>